<evidence type="ECO:0000313" key="1">
    <source>
        <dbReference type="EMBL" id="JAD55748.1"/>
    </source>
</evidence>
<dbReference type="AlphaFoldDB" id="A0A0A9B0U1"/>
<proteinExistence type="predicted"/>
<sequence length="34" mass="3927">MKLKSSSAPCSCSRICVLLLEKQKPLREFTRDEE</sequence>
<organism evidence="1">
    <name type="scientific">Arundo donax</name>
    <name type="common">Giant reed</name>
    <name type="synonym">Donax arundinaceus</name>
    <dbReference type="NCBI Taxonomy" id="35708"/>
    <lineage>
        <taxon>Eukaryota</taxon>
        <taxon>Viridiplantae</taxon>
        <taxon>Streptophyta</taxon>
        <taxon>Embryophyta</taxon>
        <taxon>Tracheophyta</taxon>
        <taxon>Spermatophyta</taxon>
        <taxon>Magnoliopsida</taxon>
        <taxon>Liliopsida</taxon>
        <taxon>Poales</taxon>
        <taxon>Poaceae</taxon>
        <taxon>PACMAD clade</taxon>
        <taxon>Arundinoideae</taxon>
        <taxon>Arundineae</taxon>
        <taxon>Arundo</taxon>
    </lineage>
</organism>
<name>A0A0A9B0U1_ARUDO</name>
<accession>A0A0A9B0U1</accession>
<reference evidence="1" key="2">
    <citation type="journal article" date="2015" name="Data Brief">
        <title>Shoot transcriptome of the giant reed, Arundo donax.</title>
        <authorList>
            <person name="Barrero R.A."/>
            <person name="Guerrero F.D."/>
            <person name="Moolhuijzen P."/>
            <person name="Goolsby J.A."/>
            <person name="Tidwell J."/>
            <person name="Bellgard S.E."/>
            <person name="Bellgard M.I."/>
        </authorList>
    </citation>
    <scope>NUCLEOTIDE SEQUENCE</scope>
    <source>
        <tissue evidence="1">Shoot tissue taken approximately 20 cm above the soil surface</tissue>
    </source>
</reference>
<reference evidence="1" key="1">
    <citation type="submission" date="2014-09" db="EMBL/GenBank/DDBJ databases">
        <authorList>
            <person name="Magalhaes I.L.F."/>
            <person name="Oliveira U."/>
            <person name="Santos F.R."/>
            <person name="Vidigal T.H.D.A."/>
            <person name="Brescovit A.D."/>
            <person name="Santos A.J."/>
        </authorList>
    </citation>
    <scope>NUCLEOTIDE SEQUENCE</scope>
    <source>
        <tissue evidence="1">Shoot tissue taken approximately 20 cm above the soil surface</tissue>
    </source>
</reference>
<dbReference type="EMBL" id="GBRH01242147">
    <property type="protein sequence ID" value="JAD55748.1"/>
    <property type="molecule type" value="Transcribed_RNA"/>
</dbReference>
<protein>
    <submittedName>
        <fullName evidence="1">Uncharacterized protein</fullName>
    </submittedName>
</protein>